<proteinExistence type="predicted"/>
<dbReference type="EMBL" id="BJWL01000024">
    <property type="protein sequence ID" value="GFZ14428.1"/>
    <property type="molecule type" value="Genomic_DNA"/>
</dbReference>
<sequence>MLFLDQLHLFHGHLSGDRNEVALFGYYLISINGLLTSGGDKFDDLVQCGSLSFHPVQPISINDRIIRGRYVDNNKLYHELLGTSSDFKSYGSQSPVRLSIKTDQGAQAGFMFDFDSLSCLKSCVNVSSKSIPLMSRENDICLVVELIILTFLVPLGIEGLTEIHTRGSSSRRYSLLARCHGFTVASVVQANMGSTLFSISIFLRRLMVMSRLSPPSRSNRPSFYPEAALAALSASASSLAPLSLGVLGAWGVSLWVS</sequence>
<accession>A0A7J0GUG5</accession>
<reference evidence="1 2" key="1">
    <citation type="submission" date="2019-07" db="EMBL/GenBank/DDBJ databases">
        <title>De Novo Assembly of kiwifruit Actinidia rufa.</title>
        <authorList>
            <person name="Sugita-Konishi S."/>
            <person name="Sato K."/>
            <person name="Mori E."/>
            <person name="Abe Y."/>
            <person name="Kisaki G."/>
            <person name="Hamano K."/>
            <person name="Suezawa K."/>
            <person name="Otani M."/>
            <person name="Fukuda T."/>
            <person name="Manabe T."/>
            <person name="Gomi K."/>
            <person name="Tabuchi M."/>
            <person name="Akimitsu K."/>
            <person name="Kataoka I."/>
        </authorList>
    </citation>
    <scope>NUCLEOTIDE SEQUENCE [LARGE SCALE GENOMIC DNA]</scope>
    <source>
        <strain evidence="2">cv. Fuchu</strain>
    </source>
</reference>
<protein>
    <submittedName>
        <fullName evidence="1">Uncharacterized protein</fullName>
    </submittedName>
</protein>
<evidence type="ECO:0000313" key="2">
    <source>
        <dbReference type="Proteomes" id="UP000585474"/>
    </source>
</evidence>
<dbReference type="AlphaFoldDB" id="A0A7J0GUG5"/>
<dbReference type="Proteomes" id="UP000585474">
    <property type="component" value="Unassembled WGS sequence"/>
</dbReference>
<organism evidence="1 2">
    <name type="scientific">Actinidia rufa</name>
    <dbReference type="NCBI Taxonomy" id="165716"/>
    <lineage>
        <taxon>Eukaryota</taxon>
        <taxon>Viridiplantae</taxon>
        <taxon>Streptophyta</taxon>
        <taxon>Embryophyta</taxon>
        <taxon>Tracheophyta</taxon>
        <taxon>Spermatophyta</taxon>
        <taxon>Magnoliopsida</taxon>
        <taxon>eudicotyledons</taxon>
        <taxon>Gunneridae</taxon>
        <taxon>Pentapetalae</taxon>
        <taxon>asterids</taxon>
        <taxon>Ericales</taxon>
        <taxon>Actinidiaceae</taxon>
        <taxon>Actinidia</taxon>
    </lineage>
</organism>
<name>A0A7J0GUG5_9ERIC</name>
<gene>
    <name evidence="1" type="ORF">Acr_24g0006180</name>
</gene>
<evidence type="ECO:0000313" key="1">
    <source>
        <dbReference type="EMBL" id="GFZ14428.1"/>
    </source>
</evidence>
<keyword evidence="2" id="KW-1185">Reference proteome</keyword>
<comment type="caution">
    <text evidence="1">The sequence shown here is derived from an EMBL/GenBank/DDBJ whole genome shotgun (WGS) entry which is preliminary data.</text>
</comment>